<feature type="signal peptide" evidence="1">
    <location>
        <begin position="1"/>
        <end position="18"/>
    </location>
</feature>
<proteinExistence type="predicted"/>
<dbReference type="PANTHER" id="PTHR35605">
    <property type="entry name" value="ECP2 EFFECTOR PROTEIN DOMAIN-CONTAINING PROTEIN-RELATED"/>
    <property type="match status" value="1"/>
</dbReference>
<evidence type="ECO:0000256" key="1">
    <source>
        <dbReference type="SAM" id="SignalP"/>
    </source>
</evidence>
<comment type="caution">
    <text evidence="2">The sequence shown here is derived from an EMBL/GenBank/DDBJ whole genome shotgun (WGS) entry which is preliminary data.</text>
</comment>
<reference evidence="2" key="1">
    <citation type="submission" date="2021-07" db="EMBL/GenBank/DDBJ databases">
        <authorList>
            <person name="Durling M."/>
        </authorList>
    </citation>
    <scope>NUCLEOTIDE SEQUENCE</scope>
</reference>
<feature type="chain" id="PRO_5040172468" evidence="1">
    <location>
        <begin position="19"/>
        <end position="182"/>
    </location>
</feature>
<dbReference type="PANTHER" id="PTHR35605:SF1">
    <property type="entry name" value="ECP2 EFFECTOR PROTEIN DOMAIN-CONTAINING PROTEIN-RELATED"/>
    <property type="match status" value="1"/>
</dbReference>
<sequence length="182" mass="20534">MQSTTLIWLFLGLLTLVGVPLPNFHRVQLTFKPDPSTPITKHRNLFEPPKGSHRSLSHPSTRNLWCCFDMDFHHGWSEIADNKASLVIEELLKYKTEPVYKKGCVRVMCIGNTSVTVCNDNEHVVTVSTDTMAAFVGAVQDVCGRKFKKKLDDEGGQTFDEKKFNVIVRAENCNDIVVEPPE</sequence>
<dbReference type="EMBL" id="CAJVRM010000137">
    <property type="protein sequence ID" value="CAG8975420.1"/>
    <property type="molecule type" value="Genomic_DNA"/>
</dbReference>
<gene>
    <name evidence="2" type="ORF">HYALB_00010367</name>
</gene>
<dbReference type="AlphaFoldDB" id="A0A9N9Q0V8"/>
<keyword evidence="3" id="KW-1185">Reference proteome</keyword>
<dbReference type="Proteomes" id="UP000701801">
    <property type="component" value="Unassembled WGS sequence"/>
</dbReference>
<evidence type="ECO:0000313" key="2">
    <source>
        <dbReference type="EMBL" id="CAG8975420.1"/>
    </source>
</evidence>
<accession>A0A9N9Q0V8</accession>
<protein>
    <submittedName>
        <fullName evidence="2">Uncharacterized protein</fullName>
    </submittedName>
</protein>
<evidence type="ECO:0000313" key="3">
    <source>
        <dbReference type="Proteomes" id="UP000701801"/>
    </source>
</evidence>
<keyword evidence="1" id="KW-0732">Signal</keyword>
<dbReference type="OrthoDB" id="10284231at2759"/>
<name>A0A9N9Q0V8_9HELO</name>
<organism evidence="2 3">
    <name type="scientific">Hymenoscyphus albidus</name>
    <dbReference type="NCBI Taxonomy" id="595503"/>
    <lineage>
        <taxon>Eukaryota</taxon>
        <taxon>Fungi</taxon>
        <taxon>Dikarya</taxon>
        <taxon>Ascomycota</taxon>
        <taxon>Pezizomycotina</taxon>
        <taxon>Leotiomycetes</taxon>
        <taxon>Helotiales</taxon>
        <taxon>Helotiaceae</taxon>
        <taxon>Hymenoscyphus</taxon>
    </lineage>
</organism>